<protein>
    <submittedName>
        <fullName evidence="2">Uncharacterized protein</fullName>
    </submittedName>
</protein>
<gene>
    <name evidence="2" type="ORF">T4D_3521</name>
</gene>
<reference evidence="2 3" key="1">
    <citation type="submission" date="2015-01" db="EMBL/GenBank/DDBJ databases">
        <title>Evolution of Trichinella species and genotypes.</title>
        <authorList>
            <person name="Korhonen P.K."/>
            <person name="Edoardo P."/>
            <person name="Giuseppe L.R."/>
            <person name="Gasser R.B."/>
        </authorList>
    </citation>
    <scope>NUCLEOTIDE SEQUENCE [LARGE SCALE GENOMIC DNA]</scope>
    <source>
        <strain evidence="2">ISS470</strain>
    </source>
</reference>
<organism evidence="2 3">
    <name type="scientific">Trichinella pseudospiralis</name>
    <name type="common">Parasitic roundworm</name>
    <dbReference type="NCBI Taxonomy" id="6337"/>
    <lineage>
        <taxon>Eukaryota</taxon>
        <taxon>Metazoa</taxon>
        <taxon>Ecdysozoa</taxon>
        <taxon>Nematoda</taxon>
        <taxon>Enoplea</taxon>
        <taxon>Dorylaimia</taxon>
        <taxon>Trichinellida</taxon>
        <taxon>Trichinellidae</taxon>
        <taxon>Trichinella</taxon>
    </lineage>
</organism>
<accession>A0A0V1FNU1</accession>
<evidence type="ECO:0000313" key="2">
    <source>
        <dbReference type="EMBL" id="KRY87690.1"/>
    </source>
</evidence>
<comment type="caution">
    <text evidence="2">The sequence shown here is derived from an EMBL/GenBank/DDBJ whole genome shotgun (WGS) entry which is preliminary data.</text>
</comment>
<dbReference type="Proteomes" id="UP000054995">
    <property type="component" value="Unassembled WGS sequence"/>
</dbReference>
<keyword evidence="3" id="KW-1185">Reference proteome</keyword>
<proteinExistence type="predicted"/>
<name>A0A0V1FNU1_TRIPS</name>
<sequence length="206" mass="23057">MSHSFSCTSYQHTIVHVQGGAVEAADVRENGQSVEKANQPVQPECGRDHKHHRQPSTAPYAIVRPVPFARTIHHVREAEFGRIAPLATLEQQLVIHAADQCRAERHDENVLDQFQHVGQDNATQTLTLVVLVDVEEKFVQIIYMLPSAASILGRHDHLVRLERKWAVAIVSARQLGKDRCCPSSCTATLYNHSALPNRFLLTSVHQ</sequence>
<feature type="compositionally biased region" description="Polar residues" evidence="1">
    <location>
        <begin position="30"/>
        <end position="41"/>
    </location>
</feature>
<evidence type="ECO:0000313" key="3">
    <source>
        <dbReference type="Proteomes" id="UP000054995"/>
    </source>
</evidence>
<feature type="region of interest" description="Disordered" evidence="1">
    <location>
        <begin position="30"/>
        <end position="54"/>
    </location>
</feature>
<evidence type="ECO:0000256" key="1">
    <source>
        <dbReference type="SAM" id="MobiDB-lite"/>
    </source>
</evidence>
<dbReference type="AlphaFoldDB" id="A0A0V1FNU1"/>
<dbReference type="EMBL" id="JYDT01000052">
    <property type="protein sequence ID" value="KRY87690.1"/>
    <property type="molecule type" value="Genomic_DNA"/>
</dbReference>